<reference evidence="2" key="5">
    <citation type="journal article" date="2021" name="G3 (Bethesda)">
        <title>Aegilops tauschii genome assembly Aet v5.0 features greater sequence contiguity and improved annotation.</title>
        <authorList>
            <person name="Wang L."/>
            <person name="Zhu T."/>
            <person name="Rodriguez J.C."/>
            <person name="Deal K.R."/>
            <person name="Dubcovsky J."/>
            <person name="McGuire P.E."/>
            <person name="Lux T."/>
            <person name="Spannagl M."/>
            <person name="Mayer K.F.X."/>
            <person name="Baldrich P."/>
            <person name="Meyers B.C."/>
            <person name="Huo N."/>
            <person name="Gu Y.Q."/>
            <person name="Zhou H."/>
            <person name="Devos K.M."/>
            <person name="Bennetzen J.L."/>
            <person name="Unver T."/>
            <person name="Budak H."/>
            <person name="Gulick P.J."/>
            <person name="Galiba G."/>
            <person name="Kalapos B."/>
            <person name="Nelson D.R."/>
            <person name="Li P."/>
            <person name="You F.M."/>
            <person name="Luo M.C."/>
            <person name="Dvorak J."/>
        </authorList>
    </citation>
    <scope>NUCLEOTIDE SEQUENCE [LARGE SCALE GENOMIC DNA]</scope>
    <source>
        <strain evidence="2">cv. AL8/78</strain>
    </source>
</reference>
<feature type="compositionally biased region" description="Basic residues" evidence="1">
    <location>
        <begin position="36"/>
        <end position="50"/>
    </location>
</feature>
<protein>
    <submittedName>
        <fullName evidence="2">Uncharacterized protein</fullName>
    </submittedName>
</protein>
<name>A0A453Q1Z8_AEGTS</name>
<reference evidence="3" key="1">
    <citation type="journal article" date="2014" name="Science">
        <title>Ancient hybridizations among the ancestral genomes of bread wheat.</title>
        <authorList>
            <consortium name="International Wheat Genome Sequencing Consortium,"/>
            <person name="Marcussen T."/>
            <person name="Sandve S.R."/>
            <person name="Heier L."/>
            <person name="Spannagl M."/>
            <person name="Pfeifer M."/>
            <person name="Jakobsen K.S."/>
            <person name="Wulff B.B."/>
            <person name="Steuernagel B."/>
            <person name="Mayer K.F."/>
            <person name="Olsen O.A."/>
        </authorList>
    </citation>
    <scope>NUCLEOTIDE SEQUENCE [LARGE SCALE GENOMIC DNA]</scope>
    <source>
        <strain evidence="3">cv. AL8/78</strain>
    </source>
</reference>
<dbReference type="Gramene" id="AET6Gv20951900.4">
    <property type="protein sequence ID" value="AET6Gv20951900.4"/>
    <property type="gene ID" value="AET6Gv20951900"/>
</dbReference>
<evidence type="ECO:0000256" key="1">
    <source>
        <dbReference type="SAM" id="MobiDB-lite"/>
    </source>
</evidence>
<dbReference type="EnsemblPlants" id="AET6Gv20951900.4">
    <property type="protein sequence ID" value="AET6Gv20951900.4"/>
    <property type="gene ID" value="AET6Gv20951900"/>
</dbReference>
<dbReference type="Gramene" id="AET6Gv20951900.2">
    <property type="protein sequence ID" value="AET6Gv20951900.2"/>
    <property type="gene ID" value="AET6Gv20951900"/>
</dbReference>
<reference evidence="3" key="2">
    <citation type="journal article" date="2017" name="Nat. Plants">
        <title>The Aegilops tauschii genome reveals multiple impacts of transposons.</title>
        <authorList>
            <person name="Zhao G."/>
            <person name="Zou C."/>
            <person name="Li K."/>
            <person name="Wang K."/>
            <person name="Li T."/>
            <person name="Gao L."/>
            <person name="Zhang X."/>
            <person name="Wang H."/>
            <person name="Yang Z."/>
            <person name="Liu X."/>
            <person name="Jiang W."/>
            <person name="Mao L."/>
            <person name="Kong X."/>
            <person name="Jiao Y."/>
            <person name="Jia J."/>
        </authorList>
    </citation>
    <scope>NUCLEOTIDE SEQUENCE [LARGE SCALE GENOMIC DNA]</scope>
    <source>
        <strain evidence="3">cv. AL8/78</strain>
    </source>
</reference>
<dbReference type="EnsemblPlants" id="AET6Gv20951900.1">
    <property type="protein sequence ID" value="AET6Gv20951900.1"/>
    <property type="gene ID" value="AET6Gv20951900"/>
</dbReference>
<keyword evidence="3" id="KW-1185">Reference proteome</keyword>
<reference evidence="2" key="4">
    <citation type="submission" date="2019-03" db="UniProtKB">
        <authorList>
            <consortium name="EnsemblPlants"/>
        </authorList>
    </citation>
    <scope>IDENTIFICATION</scope>
</reference>
<dbReference type="Gramene" id="AET6Gv20951900.3">
    <property type="protein sequence ID" value="AET6Gv20951900.3"/>
    <property type="gene ID" value="AET6Gv20951900"/>
</dbReference>
<dbReference type="EnsemblPlants" id="AET6Gv20951900.6">
    <property type="protein sequence ID" value="AET6Gv20951900.6"/>
    <property type="gene ID" value="AET6Gv20951900"/>
</dbReference>
<dbReference type="EnsemblPlants" id="AET6Gv20951900.3">
    <property type="protein sequence ID" value="AET6Gv20951900.3"/>
    <property type="gene ID" value="AET6Gv20951900"/>
</dbReference>
<dbReference type="Proteomes" id="UP000015105">
    <property type="component" value="Chromosome 6D"/>
</dbReference>
<proteinExistence type="predicted"/>
<evidence type="ECO:0000313" key="3">
    <source>
        <dbReference type="Proteomes" id="UP000015105"/>
    </source>
</evidence>
<dbReference type="EnsemblPlants" id="AET6Gv20951900.2">
    <property type="protein sequence ID" value="AET6Gv20951900.2"/>
    <property type="gene ID" value="AET6Gv20951900"/>
</dbReference>
<dbReference type="Gramene" id="AET6Gv20951900.1">
    <property type="protein sequence ID" value="AET6Gv20951900.1"/>
    <property type="gene ID" value="AET6Gv20951900"/>
</dbReference>
<dbReference type="Gramene" id="AET6Gv20951900.5">
    <property type="protein sequence ID" value="AET6Gv20951900.5"/>
    <property type="gene ID" value="AET6Gv20951900"/>
</dbReference>
<dbReference type="AlphaFoldDB" id="A0A453Q1Z8"/>
<dbReference type="EnsemblPlants" id="AET6Gv20951900.5">
    <property type="protein sequence ID" value="AET6Gv20951900.5"/>
    <property type="gene ID" value="AET6Gv20951900"/>
</dbReference>
<dbReference type="Gramene" id="AET6Gv20951900.6">
    <property type="protein sequence ID" value="AET6Gv20951900.6"/>
    <property type="gene ID" value="AET6Gv20951900"/>
</dbReference>
<evidence type="ECO:0000313" key="2">
    <source>
        <dbReference type="EnsemblPlants" id="AET6Gv20951900.6"/>
    </source>
</evidence>
<sequence>MLRLIQKFRPAMSFITSKTLRQPLRMSLLLRRRPCHSTHWPQQRRRKHQLPHLVPSPESKVTTRKGTQSTSYGEYLLSVNFHIQNIVYNNVEHMHNLEDPTLSTQGVQNDLPVSSKLMPLAKNNHCS</sequence>
<reference evidence="2" key="3">
    <citation type="journal article" date="2017" name="Nature">
        <title>Genome sequence of the progenitor of the wheat D genome Aegilops tauschii.</title>
        <authorList>
            <person name="Luo M.C."/>
            <person name="Gu Y.Q."/>
            <person name="Puiu D."/>
            <person name="Wang H."/>
            <person name="Twardziok S.O."/>
            <person name="Deal K.R."/>
            <person name="Huo N."/>
            <person name="Zhu T."/>
            <person name="Wang L."/>
            <person name="Wang Y."/>
            <person name="McGuire P.E."/>
            <person name="Liu S."/>
            <person name="Long H."/>
            <person name="Ramasamy R.K."/>
            <person name="Rodriguez J.C."/>
            <person name="Van S.L."/>
            <person name="Yuan L."/>
            <person name="Wang Z."/>
            <person name="Xia Z."/>
            <person name="Xiao L."/>
            <person name="Anderson O.D."/>
            <person name="Ouyang S."/>
            <person name="Liang Y."/>
            <person name="Zimin A.V."/>
            <person name="Pertea G."/>
            <person name="Qi P."/>
            <person name="Bennetzen J.L."/>
            <person name="Dai X."/>
            <person name="Dawson M.W."/>
            <person name="Muller H.G."/>
            <person name="Kugler K."/>
            <person name="Rivarola-Duarte L."/>
            <person name="Spannagl M."/>
            <person name="Mayer K.F.X."/>
            <person name="Lu F.H."/>
            <person name="Bevan M.W."/>
            <person name="Leroy P."/>
            <person name="Li P."/>
            <person name="You F.M."/>
            <person name="Sun Q."/>
            <person name="Liu Z."/>
            <person name="Lyons E."/>
            <person name="Wicker T."/>
            <person name="Salzberg S.L."/>
            <person name="Devos K.M."/>
            <person name="Dvorak J."/>
        </authorList>
    </citation>
    <scope>NUCLEOTIDE SEQUENCE [LARGE SCALE GENOMIC DNA]</scope>
    <source>
        <strain evidence="2">cv. AL8/78</strain>
    </source>
</reference>
<organism evidence="2 3">
    <name type="scientific">Aegilops tauschii subsp. strangulata</name>
    <name type="common">Goatgrass</name>
    <dbReference type="NCBI Taxonomy" id="200361"/>
    <lineage>
        <taxon>Eukaryota</taxon>
        <taxon>Viridiplantae</taxon>
        <taxon>Streptophyta</taxon>
        <taxon>Embryophyta</taxon>
        <taxon>Tracheophyta</taxon>
        <taxon>Spermatophyta</taxon>
        <taxon>Magnoliopsida</taxon>
        <taxon>Liliopsida</taxon>
        <taxon>Poales</taxon>
        <taxon>Poaceae</taxon>
        <taxon>BOP clade</taxon>
        <taxon>Pooideae</taxon>
        <taxon>Triticodae</taxon>
        <taxon>Triticeae</taxon>
        <taxon>Triticinae</taxon>
        <taxon>Aegilops</taxon>
    </lineage>
</organism>
<accession>A0A453Q1Z8</accession>
<feature type="region of interest" description="Disordered" evidence="1">
    <location>
        <begin position="36"/>
        <end position="67"/>
    </location>
</feature>